<dbReference type="GO" id="GO:0005524">
    <property type="term" value="F:ATP binding"/>
    <property type="evidence" value="ECO:0007669"/>
    <property type="project" value="UniProtKB-KW"/>
</dbReference>
<dbReference type="Proteomes" id="UP000594638">
    <property type="component" value="Unassembled WGS sequence"/>
</dbReference>
<evidence type="ECO:0000256" key="5">
    <source>
        <dbReference type="ARBA" id="ARBA00022679"/>
    </source>
</evidence>
<dbReference type="CDD" id="cd00054">
    <property type="entry name" value="EGF_CA"/>
    <property type="match status" value="2"/>
</dbReference>
<keyword evidence="10 24" id="KW-0418">Kinase</keyword>
<comment type="catalytic activity">
    <reaction evidence="17">
        <text>L-threonyl-[protein] + ATP = O-phospho-L-threonyl-[protein] + ADP + H(+)</text>
        <dbReference type="Rhea" id="RHEA:46608"/>
        <dbReference type="Rhea" id="RHEA-COMP:11060"/>
        <dbReference type="Rhea" id="RHEA-COMP:11605"/>
        <dbReference type="ChEBI" id="CHEBI:15378"/>
        <dbReference type="ChEBI" id="CHEBI:30013"/>
        <dbReference type="ChEBI" id="CHEBI:30616"/>
        <dbReference type="ChEBI" id="CHEBI:61977"/>
        <dbReference type="ChEBI" id="CHEBI:456216"/>
    </reaction>
</comment>
<dbReference type="Gene3D" id="3.30.200.20">
    <property type="entry name" value="Phosphorylase Kinase, domain 1"/>
    <property type="match status" value="1"/>
</dbReference>
<evidence type="ECO:0000256" key="4">
    <source>
        <dbReference type="ARBA" id="ARBA00022553"/>
    </source>
</evidence>
<evidence type="ECO:0000256" key="1">
    <source>
        <dbReference type="ARBA" id="ARBA00004479"/>
    </source>
</evidence>
<evidence type="ECO:0000256" key="18">
    <source>
        <dbReference type="ARBA" id="ARBA00058961"/>
    </source>
</evidence>
<dbReference type="PANTHER" id="PTHR27005:SF515">
    <property type="entry name" value="WALL-ASSOCIATED RECEPTOR KINASE-LIKE 10-RELATED"/>
    <property type="match status" value="1"/>
</dbReference>
<dbReference type="Pfam" id="PF13947">
    <property type="entry name" value="GUB_WAK_bind"/>
    <property type="match status" value="1"/>
</dbReference>
<evidence type="ECO:0000256" key="12">
    <source>
        <dbReference type="ARBA" id="ARBA00022989"/>
    </source>
</evidence>
<dbReference type="InterPro" id="IPR025287">
    <property type="entry name" value="WAK_GUB"/>
</dbReference>
<dbReference type="PROSITE" id="PS00010">
    <property type="entry name" value="ASX_HYDROXYL"/>
    <property type="match status" value="1"/>
</dbReference>
<evidence type="ECO:0000256" key="17">
    <source>
        <dbReference type="ARBA" id="ARBA00047951"/>
    </source>
</evidence>
<evidence type="ECO:0000259" key="23">
    <source>
        <dbReference type="PROSITE" id="PS50026"/>
    </source>
</evidence>
<dbReference type="InterPro" id="IPR018097">
    <property type="entry name" value="EGF_Ca-bd_CS"/>
</dbReference>
<accession>A0A8S0QA44</accession>
<sequence length="766" mass="86151">MQMHSVLPQIFCFLSLVVALPPNAVGAATTKPGCQSRCGNLEIPYPFGIGSKCSRNVHFNINCNTSFDPPKPYLPDRSESYYYEVVNISETQIFLKNSEAQLAMACYGMGFNNKTENSTISMTFLESPYTLSDTNQITSIGCDDMAMASQLSYLTNTFDGSVCASYCGGTPYYVHNGSCPGRGCCRTSISRGEYLRVELLDMHSYWGRERKHFRCSFAFVGVTGDYDKFNFSLSHLDNSTTFLRSNEEFTGMPLVLDWRIGDYNCIEEQNSTNYACGKNSYCINYDTSLNFGGYHCKCKEGFEGNPYLGCHDIDECINNRCVSYGTCTNTPGSYNCSCPDGYYGDGKRDGIGCIPILVSHSKLAIGIGLGAGVGFLLLLSTCFCLFKFHQKRKIKKRKENFFKQNGGILLQQQTSTDECILEKTQLFTIKELEKATDNFNESRILGQGGQGTVYKGMLHDGKIIAIKKSKLINTNQVEQFINEVVMLSQVIHRNVVKLLGCCLETEVPLLVYEFICNGTLFDHIHDKSSDFPLSWNMRLKIAIEVAEALAYLHSATSFPIYHRDIKSTNILLDEKYVAKISDFGTSRLIAMDHTHVTTQVKGTFGYVDPEYFQSNQFTEKSDVYSYGVVLVELLTGQRPTSLAMQEEKSLATRFLLCMDAENLETIVDAQVLEQSKREELFAVAKLAQRCLNLNGKKRPTMKEIAMELEIVRMSQTHSTISETKYQDIQLCKSKTRLMADDNYTWTSNYDNIIQSSDAYPLEIHTI</sequence>
<evidence type="ECO:0000256" key="16">
    <source>
        <dbReference type="ARBA" id="ARBA00047558"/>
    </source>
</evidence>
<evidence type="ECO:0000256" key="13">
    <source>
        <dbReference type="ARBA" id="ARBA00023136"/>
    </source>
</evidence>
<dbReference type="OrthoDB" id="4062651at2759"/>
<dbReference type="PROSITE" id="PS00108">
    <property type="entry name" value="PROTEIN_KINASE_ST"/>
    <property type="match status" value="1"/>
</dbReference>
<dbReference type="PROSITE" id="PS50026">
    <property type="entry name" value="EGF_3"/>
    <property type="match status" value="1"/>
</dbReference>
<feature type="domain" description="EGF-like" evidence="23">
    <location>
        <begin position="312"/>
        <end position="345"/>
    </location>
</feature>
<dbReference type="Pfam" id="PF07645">
    <property type="entry name" value="EGF_CA"/>
    <property type="match status" value="1"/>
</dbReference>
<evidence type="ECO:0000259" key="22">
    <source>
        <dbReference type="PROSITE" id="PS50011"/>
    </source>
</evidence>
<evidence type="ECO:0000256" key="10">
    <source>
        <dbReference type="ARBA" id="ARBA00022777"/>
    </source>
</evidence>
<dbReference type="Gene3D" id="1.10.510.10">
    <property type="entry name" value="Transferase(Phosphotransferase) domain 1"/>
    <property type="match status" value="1"/>
</dbReference>
<feature type="transmembrane region" description="Helical" evidence="20">
    <location>
        <begin position="363"/>
        <end position="388"/>
    </location>
</feature>
<evidence type="ECO:0000256" key="6">
    <source>
        <dbReference type="ARBA" id="ARBA00022692"/>
    </source>
</evidence>
<keyword evidence="4" id="KW-0597">Phosphoprotein</keyword>
<gene>
    <name evidence="24" type="ORF">OLEA9_A052087</name>
</gene>
<dbReference type="InterPro" id="IPR011009">
    <property type="entry name" value="Kinase-like_dom_sf"/>
</dbReference>
<dbReference type="FunFam" id="3.30.200.20:FF:000043">
    <property type="entry name" value="Wall-associated receptor kinase 2"/>
    <property type="match status" value="1"/>
</dbReference>
<keyword evidence="5" id="KW-0808">Transferase</keyword>
<evidence type="ECO:0000313" key="25">
    <source>
        <dbReference type="Proteomes" id="UP000594638"/>
    </source>
</evidence>
<dbReference type="SUPFAM" id="SSF57196">
    <property type="entry name" value="EGF/Laminin"/>
    <property type="match status" value="1"/>
</dbReference>
<dbReference type="GO" id="GO:0005886">
    <property type="term" value="C:plasma membrane"/>
    <property type="evidence" value="ECO:0007669"/>
    <property type="project" value="TreeGrafter"/>
</dbReference>
<keyword evidence="24" id="KW-0675">Receptor</keyword>
<evidence type="ECO:0000256" key="20">
    <source>
        <dbReference type="SAM" id="Phobius"/>
    </source>
</evidence>
<dbReference type="SMART" id="SM00181">
    <property type="entry name" value="EGF"/>
    <property type="match status" value="2"/>
</dbReference>
<dbReference type="InterPro" id="IPR000719">
    <property type="entry name" value="Prot_kinase_dom"/>
</dbReference>
<dbReference type="SMART" id="SM00220">
    <property type="entry name" value="S_TKc"/>
    <property type="match status" value="1"/>
</dbReference>
<evidence type="ECO:0000256" key="11">
    <source>
        <dbReference type="ARBA" id="ARBA00022840"/>
    </source>
</evidence>
<dbReference type="CDD" id="cd14066">
    <property type="entry name" value="STKc_IRAK"/>
    <property type="match status" value="1"/>
</dbReference>
<dbReference type="InterPro" id="IPR001881">
    <property type="entry name" value="EGF-like_Ca-bd_dom"/>
</dbReference>
<evidence type="ECO:0000256" key="9">
    <source>
        <dbReference type="ARBA" id="ARBA00022741"/>
    </source>
</evidence>
<dbReference type="AlphaFoldDB" id="A0A8S0QA44"/>
<keyword evidence="9" id="KW-0547">Nucleotide-binding</keyword>
<keyword evidence="13 20" id="KW-0472">Membrane</keyword>
<dbReference type="FunFam" id="2.10.25.10:FF:000038">
    <property type="entry name" value="Fibrillin 2"/>
    <property type="match status" value="1"/>
</dbReference>
<keyword evidence="12 20" id="KW-1133">Transmembrane helix</keyword>
<dbReference type="Gramene" id="OE9A052087T1">
    <property type="protein sequence ID" value="OE9A052087C1"/>
    <property type="gene ID" value="OE9A052087"/>
</dbReference>
<comment type="subcellular location">
    <subcellularLocation>
        <location evidence="1">Membrane</location>
        <topology evidence="1">Single-pass type I membrane protein</topology>
    </subcellularLocation>
</comment>
<evidence type="ECO:0000256" key="21">
    <source>
        <dbReference type="SAM" id="SignalP"/>
    </source>
</evidence>
<dbReference type="InterPro" id="IPR000742">
    <property type="entry name" value="EGF"/>
</dbReference>
<protein>
    <submittedName>
        <fullName evidence="24">Wall-associated receptor kinase-like 8</fullName>
    </submittedName>
</protein>
<dbReference type="GO" id="GO:0007166">
    <property type="term" value="P:cell surface receptor signaling pathway"/>
    <property type="evidence" value="ECO:0007669"/>
    <property type="project" value="InterPro"/>
</dbReference>
<evidence type="ECO:0000313" key="24">
    <source>
        <dbReference type="EMBL" id="CAA2963911.1"/>
    </source>
</evidence>
<keyword evidence="14" id="KW-1015">Disulfide bond</keyword>
<dbReference type="FunFam" id="1.10.510.10:FF:000084">
    <property type="entry name" value="Wall-associated receptor kinase 2"/>
    <property type="match status" value="1"/>
</dbReference>
<name>A0A8S0QA44_OLEEU</name>
<dbReference type="InterPro" id="IPR049883">
    <property type="entry name" value="NOTCH1_EGF-like"/>
</dbReference>
<dbReference type="GO" id="GO:0005509">
    <property type="term" value="F:calcium ion binding"/>
    <property type="evidence" value="ECO:0007669"/>
    <property type="project" value="InterPro"/>
</dbReference>
<keyword evidence="25" id="KW-1185">Reference proteome</keyword>
<dbReference type="InterPro" id="IPR008271">
    <property type="entry name" value="Ser/Thr_kinase_AS"/>
</dbReference>
<organism evidence="24 25">
    <name type="scientific">Olea europaea subsp. europaea</name>
    <dbReference type="NCBI Taxonomy" id="158383"/>
    <lineage>
        <taxon>Eukaryota</taxon>
        <taxon>Viridiplantae</taxon>
        <taxon>Streptophyta</taxon>
        <taxon>Embryophyta</taxon>
        <taxon>Tracheophyta</taxon>
        <taxon>Spermatophyta</taxon>
        <taxon>Magnoliopsida</taxon>
        <taxon>eudicotyledons</taxon>
        <taxon>Gunneridae</taxon>
        <taxon>Pentapetalae</taxon>
        <taxon>asterids</taxon>
        <taxon>lamiids</taxon>
        <taxon>Lamiales</taxon>
        <taxon>Oleaceae</taxon>
        <taxon>Oleeae</taxon>
        <taxon>Olea</taxon>
    </lineage>
</organism>
<dbReference type="PROSITE" id="PS01187">
    <property type="entry name" value="EGF_CA"/>
    <property type="match status" value="1"/>
</dbReference>
<keyword evidence="7 21" id="KW-0732">Signal</keyword>
<keyword evidence="3 19" id="KW-0245">EGF-like domain</keyword>
<proteinExistence type="predicted"/>
<evidence type="ECO:0000256" key="15">
    <source>
        <dbReference type="ARBA" id="ARBA00023180"/>
    </source>
</evidence>
<dbReference type="SMART" id="SM00179">
    <property type="entry name" value="EGF_CA"/>
    <property type="match status" value="2"/>
</dbReference>
<dbReference type="PROSITE" id="PS01186">
    <property type="entry name" value="EGF_2"/>
    <property type="match status" value="1"/>
</dbReference>
<dbReference type="PROSITE" id="PS50011">
    <property type="entry name" value="PROTEIN_KINASE_DOM"/>
    <property type="match status" value="1"/>
</dbReference>
<dbReference type="PANTHER" id="PTHR27005">
    <property type="entry name" value="WALL-ASSOCIATED RECEPTOR KINASE-LIKE 21"/>
    <property type="match status" value="1"/>
</dbReference>
<feature type="chain" id="PRO_5035876032" evidence="21">
    <location>
        <begin position="20"/>
        <end position="766"/>
    </location>
</feature>
<dbReference type="Pfam" id="PF00069">
    <property type="entry name" value="Pkinase"/>
    <property type="match status" value="1"/>
</dbReference>
<dbReference type="SUPFAM" id="SSF56112">
    <property type="entry name" value="Protein kinase-like (PK-like)"/>
    <property type="match status" value="1"/>
</dbReference>
<reference evidence="24 25" key="1">
    <citation type="submission" date="2019-12" db="EMBL/GenBank/DDBJ databases">
        <authorList>
            <person name="Alioto T."/>
            <person name="Alioto T."/>
            <person name="Gomez Garrido J."/>
        </authorList>
    </citation>
    <scope>NUCLEOTIDE SEQUENCE [LARGE SCALE GENOMIC DNA]</scope>
</reference>
<feature type="domain" description="Protein kinase" evidence="22">
    <location>
        <begin position="439"/>
        <end position="720"/>
    </location>
</feature>
<dbReference type="Gene3D" id="2.10.25.10">
    <property type="entry name" value="Laminin"/>
    <property type="match status" value="2"/>
</dbReference>
<dbReference type="EMBL" id="CACTIH010001814">
    <property type="protein sequence ID" value="CAA2963911.1"/>
    <property type="molecule type" value="Genomic_DNA"/>
</dbReference>
<comment type="caution">
    <text evidence="24">The sequence shown here is derived from an EMBL/GenBank/DDBJ whole genome shotgun (WGS) entry which is preliminary data.</text>
</comment>
<evidence type="ECO:0000256" key="14">
    <source>
        <dbReference type="ARBA" id="ARBA00023157"/>
    </source>
</evidence>
<evidence type="ECO:0000256" key="7">
    <source>
        <dbReference type="ARBA" id="ARBA00022729"/>
    </source>
</evidence>
<comment type="catalytic activity">
    <reaction evidence="16">
        <text>L-seryl-[protein] + ATP = O-phospho-L-seryl-[protein] + ADP + H(+)</text>
        <dbReference type="Rhea" id="RHEA:17989"/>
        <dbReference type="Rhea" id="RHEA-COMP:9863"/>
        <dbReference type="Rhea" id="RHEA-COMP:11604"/>
        <dbReference type="ChEBI" id="CHEBI:15378"/>
        <dbReference type="ChEBI" id="CHEBI:29999"/>
        <dbReference type="ChEBI" id="CHEBI:30616"/>
        <dbReference type="ChEBI" id="CHEBI:83421"/>
        <dbReference type="ChEBI" id="CHEBI:456216"/>
    </reaction>
</comment>
<keyword evidence="11" id="KW-0067">ATP-binding</keyword>
<comment type="caution">
    <text evidence="19">Lacks conserved residue(s) required for the propagation of feature annotation.</text>
</comment>
<comment type="function">
    <text evidence="18">Serine/threonine-protein kinase that may function as a signaling receptor of extracellular matrix component. Binding to pectin may have significance in the control of cell expansion, morphogenesis and development.</text>
</comment>
<dbReference type="InterPro" id="IPR045274">
    <property type="entry name" value="WAK-like"/>
</dbReference>
<dbReference type="InterPro" id="IPR000152">
    <property type="entry name" value="EGF-type_Asp/Asn_hydroxyl_site"/>
</dbReference>
<dbReference type="GO" id="GO:0030247">
    <property type="term" value="F:polysaccharide binding"/>
    <property type="evidence" value="ECO:0007669"/>
    <property type="project" value="InterPro"/>
</dbReference>
<evidence type="ECO:0000256" key="2">
    <source>
        <dbReference type="ARBA" id="ARBA00022527"/>
    </source>
</evidence>
<keyword evidence="15" id="KW-0325">Glycoprotein</keyword>
<keyword evidence="8" id="KW-0677">Repeat</keyword>
<evidence type="ECO:0000256" key="19">
    <source>
        <dbReference type="PROSITE-ProRule" id="PRU00076"/>
    </source>
</evidence>
<feature type="signal peptide" evidence="21">
    <location>
        <begin position="1"/>
        <end position="19"/>
    </location>
</feature>
<keyword evidence="2" id="KW-0723">Serine/threonine-protein kinase</keyword>
<evidence type="ECO:0000256" key="3">
    <source>
        <dbReference type="ARBA" id="ARBA00022536"/>
    </source>
</evidence>
<keyword evidence="6 20" id="KW-0812">Transmembrane</keyword>
<evidence type="ECO:0000256" key="8">
    <source>
        <dbReference type="ARBA" id="ARBA00022737"/>
    </source>
</evidence>
<dbReference type="GO" id="GO:0004674">
    <property type="term" value="F:protein serine/threonine kinase activity"/>
    <property type="evidence" value="ECO:0007669"/>
    <property type="project" value="UniProtKB-KW"/>
</dbReference>